<accession>A0ACC0KAL6</accession>
<keyword evidence="2" id="KW-1185">Reference proteome</keyword>
<protein>
    <submittedName>
        <fullName evidence="1">Uncharacterized protein</fullName>
    </submittedName>
</protein>
<evidence type="ECO:0000313" key="2">
    <source>
        <dbReference type="Proteomes" id="UP001064048"/>
    </source>
</evidence>
<dbReference type="Proteomes" id="UP001064048">
    <property type="component" value="Chromosome 24"/>
</dbReference>
<name>A0ACC0KAL6_CHOFU</name>
<dbReference type="EMBL" id="CM046124">
    <property type="protein sequence ID" value="KAI8433096.1"/>
    <property type="molecule type" value="Genomic_DNA"/>
</dbReference>
<organism evidence="1 2">
    <name type="scientific">Choristoneura fumiferana</name>
    <name type="common">Spruce budworm moth</name>
    <name type="synonym">Archips fumiferana</name>
    <dbReference type="NCBI Taxonomy" id="7141"/>
    <lineage>
        <taxon>Eukaryota</taxon>
        <taxon>Metazoa</taxon>
        <taxon>Ecdysozoa</taxon>
        <taxon>Arthropoda</taxon>
        <taxon>Hexapoda</taxon>
        <taxon>Insecta</taxon>
        <taxon>Pterygota</taxon>
        <taxon>Neoptera</taxon>
        <taxon>Endopterygota</taxon>
        <taxon>Lepidoptera</taxon>
        <taxon>Glossata</taxon>
        <taxon>Ditrysia</taxon>
        <taxon>Tortricoidea</taxon>
        <taxon>Tortricidae</taxon>
        <taxon>Tortricinae</taxon>
        <taxon>Choristoneura</taxon>
    </lineage>
</organism>
<sequence>MDLKLACLLVFLLGLFLQAEAEYLWHNDEIPYDPDAKCKRGFSYYSNSMAANDTDIDVGTDVESLLDYSNTSICFFCVCSVSGNGAGCIARDKIFCQFYRDARAKDYARDVYTGLFQQDRPAYFRHLSYRMRRTMDMGITDYVEMANQGLVTPSCIPYLSEYNDCNGRTDCRGCNKCTCNAHGQWTCYNAFNSCETEYQYGITSVDDDSMDQAINALVHDVANLKEREKQSKQNKQKIFVPAPPKPTKPTTPAPNVLAFEYFEKQYDDFIRSKRSAAPHNETKAGVKFYHVVDEMNEDTLKNSNISGTLAVKKMDLNTGKASRRSGVLHNTSQNPLHIQYNDPKIYNHHIADNKIDSPHTEDKYDALSHEKLHKLISNFTNKDKDLSKVVVNELKSGSETVGDKKGPVMSNITFTPENDTLTAMAFIAGNLLNKLWNLEKEASDDSIETEVMKHQKIAELLELFKEPMTYRQEQFLKDALEKLSDALNKNKDIKNVSLCETVEELQKNMNDSAEVNNVKSCDSKNNTVNGTEKQNHIILDALSKMNDVLVLLKKFEDVQKNLHVLKHPEEKPHLRSYLDPKSTPTEDEVGTMNLFGNILNKLTNLLIPNRNNNIKGKIRNENILSNTPNLNKQLKKKFNIDFDGTKLTDKDKMVLDYINKMQTNACFSSLMAKEDKSVQNAESNILLNLSEFFKIKSMSDLIQLVNSERNHHTTTTTTLPPTTTSTNEPESSRALNSGVTKEIKFRSSNKTMTLKERLRIHLRTIFNDLIEIQKERGGTLKPGDLNIAEALPCLFNMLNEDKSPAKPKKYSRDDLVNKVKSVLETVRRETKNLPPNRRFNINSGPRPKSAVVWERLVKNLDYKRKASRRNIISEEPISYEAVKKSMDKLESESSNTYKSYAFRYEVPAADKLVFLKTLNLDTTHYINVLEKLQILNDDSKLPIAQLDDIKEFVDNAAENINLNERIVNSFNKQKQKRFKIEKNKIPLDKVPVVTSLSNLNEHVIKTNDKVRASADNNFKLSRDQVLNQLIKNRVELYLRLKEAQDIDLSGDMKYNIARRIVTNLENGNYDLARELFKIFVNNQRQMENYAEATTAAPTTFVKPLEICPDVGYFFERELTNGVETGACYLCFCKGRDHAICSLRANERCDGQYYSHMKRPIKSPELLKYKNDTKKFAQMLYKHYKSNVNNPPNEMKKWSSKALGDKFVNKRSLMKKKIKVTSLKARKPMNLKEHKDKSKTMNKKNKNKNHDMIKKKKINYNSKKYKGKMYDNKRHKRDISSTTTETMMETNVESVDTANTTASTNKNFEATEISFTNSEDMASNLSNYAYTVDNHATLSIPAVKTINNDTDYATTEQNVIVVTMDNMILTTTENHSVNKLQIEKENDKKEDNTFKRNIDEINFERTAGVNNTVKVLESTKVKTVDLNFIMDKPKISHYQNETENIVDDKKIINGQDIRKLFTRRRKVSLTKLVKTLNARSKKYYPKNNNSSDAKSTSIRINGTLNDIQTVLEKLVHGYMRNHTQDKLKKKTRVGSKERRKREAMGDDEAIEYLLTVMEYLLKRNNSLEAPPDNDGIDLLIEAIKSAPDIKPIKKKVLQYVPVKIVGPTNSVESREDNVSKPKKVRKPATEFATTTKKEDAVVDEIDVVRDDVRKTMDSYTTPADFSTKRDIVIADLSDVITEYPSKVYMATYDNFENTEKPFFEKVVSDVKAIGEPIKGIKKEESPKEDDSDTIVLDEDNKKVIPKNPSDIFAEVQTEAQIVASTHKSRNEKGKMRHYNPTNSNHPRKGNKEPKTKLDLINEAYEEEIKEQKTLTTRRPVSMKTSRIKGETGNRDKKKMLGDVSSITKEIDDMKEKKESEDLIYRKQMDLLNSLDYGTEKSAAEESDSKDVSSPLDRLNNEAFPNYFV</sequence>
<evidence type="ECO:0000313" key="1">
    <source>
        <dbReference type="EMBL" id="KAI8433096.1"/>
    </source>
</evidence>
<reference evidence="1 2" key="1">
    <citation type="journal article" date="2022" name="Genome Biol. Evol.">
        <title>The Spruce Budworm Genome: Reconstructing the Evolutionary History of Antifreeze Proteins.</title>
        <authorList>
            <person name="Beliveau C."/>
            <person name="Gagne P."/>
            <person name="Picq S."/>
            <person name="Vernygora O."/>
            <person name="Keeling C.I."/>
            <person name="Pinkney K."/>
            <person name="Doucet D."/>
            <person name="Wen F."/>
            <person name="Johnston J.S."/>
            <person name="Maaroufi H."/>
            <person name="Boyle B."/>
            <person name="Laroche J."/>
            <person name="Dewar K."/>
            <person name="Juretic N."/>
            <person name="Blackburn G."/>
            <person name="Nisole A."/>
            <person name="Brunet B."/>
            <person name="Brandao M."/>
            <person name="Lumley L."/>
            <person name="Duan J."/>
            <person name="Quan G."/>
            <person name="Lucarotti C.J."/>
            <person name="Roe A.D."/>
            <person name="Sperling F.A.H."/>
            <person name="Levesque R.C."/>
            <person name="Cusson M."/>
        </authorList>
    </citation>
    <scope>NUCLEOTIDE SEQUENCE [LARGE SCALE GENOMIC DNA]</scope>
    <source>
        <strain evidence="1">Glfc:IPQL:Cfum</strain>
    </source>
</reference>
<comment type="caution">
    <text evidence="1">The sequence shown here is derived from an EMBL/GenBank/DDBJ whole genome shotgun (WGS) entry which is preliminary data.</text>
</comment>
<proteinExistence type="predicted"/>
<gene>
    <name evidence="1" type="ORF">MSG28_013950</name>
</gene>